<dbReference type="RefSeq" id="WP_183774577.1">
    <property type="nucleotide sequence ID" value="NZ_JACIDK010000004.1"/>
</dbReference>
<keyword evidence="10 11" id="KW-0472">Membrane</keyword>
<protein>
    <recommendedName>
        <fullName evidence="3">histidine kinase</fullName>
        <ecNumber evidence="3">2.7.13.3</ecNumber>
    </recommendedName>
</protein>
<dbReference type="InterPro" id="IPR036097">
    <property type="entry name" value="HisK_dim/P_sf"/>
</dbReference>
<dbReference type="CDD" id="cd06225">
    <property type="entry name" value="HAMP"/>
    <property type="match status" value="1"/>
</dbReference>
<dbReference type="EC" id="2.7.13.3" evidence="3"/>
<evidence type="ECO:0000256" key="7">
    <source>
        <dbReference type="ARBA" id="ARBA00022777"/>
    </source>
</evidence>
<accession>A0A840A411</accession>
<dbReference type="SUPFAM" id="SSF47384">
    <property type="entry name" value="Homodimeric domain of signal transducing histidine kinase"/>
    <property type="match status" value="1"/>
</dbReference>
<proteinExistence type="predicted"/>
<evidence type="ECO:0000256" key="8">
    <source>
        <dbReference type="ARBA" id="ARBA00022989"/>
    </source>
</evidence>
<dbReference type="CDD" id="cd00075">
    <property type="entry name" value="HATPase"/>
    <property type="match status" value="1"/>
</dbReference>
<keyword evidence="9" id="KW-0902">Two-component regulatory system</keyword>
<dbReference type="Proteomes" id="UP000530564">
    <property type="component" value="Unassembled WGS sequence"/>
</dbReference>
<dbReference type="SMART" id="SM00387">
    <property type="entry name" value="HATPase_c"/>
    <property type="match status" value="1"/>
</dbReference>
<organism evidence="14 15">
    <name type="scientific">Phenylobacterium haematophilum</name>
    <dbReference type="NCBI Taxonomy" id="98513"/>
    <lineage>
        <taxon>Bacteria</taxon>
        <taxon>Pseudomonadati</taxon>
        <taxon>Pseudomonadota</taxon>
        <taxon>Alphaproteobacteria</taxon>
        <taxon>Caulobacterales</taxon>
        <taxon>Caulobacteraceae</taxon>
        <taxon>Phenylobacterium</taxon>
    </lineage>
</organism>
<dbReference type="GO" id="GO:0000155">
    <property type="term" value="F:phosphorelay sensor kinase activity"/>
    <property type="evidence" value="ECO:0007669"/>
    <property type="project" value="InterPro"/>
</dbReference>
<dbReference type="Pfam" id="PF02518">
    <property type="entry name" value="HATPase_c"/>
    <property type="match status" value="1"/>
</dbReference>
<dbReference type="GO" id="GO:0005886">
    <property type="term" value="C:plasma membrane"/>
    <property type="evidence" value="ECO:0007669"/>
    <property type="project" value="TreeGrafter"/>
</dbReference>
<comment type="caution">
    <text evidence="14">The sequence shown here is derived from an EMBL/GenBank/DDBJ whole genome shotgun (WGS) entry which is preliminary data.</text>
</comment>
<dbReference type="InterPro" id="IPR050428">
    <property type="entry name" value="TCS_sensor_his_kinase"/>
</dbReference>
<evidence type="ECO:0000256" key="11">
    <source>
        <dbReference type="SAM" id="Phobius"/>
    </source>
</evidence>
<feature type="transmembrane region" description="Helical" evidence="11">
    <location>
        <begin position="166"/>
        <end position="185"/>
    </location>
</feature>
<evidence type="ECO:0000259" key="12">
    <source>
        <dbReference type="PROSITE" id="PS50109"/>
    </source>
</evidence>
<keyword evidence="8 11" id="KW-1133">Transmembrane helix</keyword>
<dbReference type="SUPFAM" id="SSF55874">
    <property type="entry name" value="ATPase domain of HSP90 chaperone/DNA topoisomerase II/histidine kinase"/>
    <property type="match status" value="1"/>
</dbReference>
<evidence type="ECO:0000256" key="10">
    <source>
        <dbReference type="ARBA" id="ARBA00023136"/>
    </source>
</evidence>
<dbReference type="InterPro" id="IPR036890">
    <property type="entry name" value="HATPase_C_sf"/>
</dbReference>
<feature type="domain" description="Histidine kinase" evidence="12">
    <location>
        <begin position="248"/>
        <end position="470"/>
    </location>
</feature>
<sequence>MRLPRLFRTTPFRLTLLFLALFAAAASAFLAYIYLATAGEATRRTDQNITREMRSLVAAYDRAGVDAVNQSLIERAASERPFLYLLMKPDGTRISGSIAESPIEDAGAAVGVSTRASFSVTDADAQGRLVKHPARGIQERLSGGEILFVGADISEDQAYVVKITRALWGAGALVIVLGLAGGLLVSRNVSRSMGALNDVVAAVRNGDFDARAAVRGARDEFDELSEGINEMLDRLQRSMAGHRHAGDAIAHDLRSPLTRLRARLETAYLDVEAGKGDAEEALAQALDDTDGVLKTFGAVLAIARLQAAGQAPDQNLFDPAELAADLAELYEPTCEDKGLEFGAEFAKNLQVRGNREFLAQALANLLDNAVKYTPAGGAIMLRVRRRSSGEIEFSVTDTGPGVPDEDRARVVERFVRLENSRSEPGSGLGLSLVAAVAEAHGGRLELSEGPGKVGEMGPGLRVALILPRAG</sequence>
<evidence type="ECO:0000256" key="2">
    <source>
        <dbReference type="ARBA" id="ARBA00004370"/>
    </source>
</evidence>
<dbReference type="Pfam" id="PF00672">
    <property type="entry name" value="HAMP"/>
    <property type="match status" value="1"/>
</dbReference>
<dbReference type="Gene3D" id="3.30.565.10">
    <property type="entry name" value="Histidine kinase-like ATPase, C-terminal domain"/>
    <property type="match status" value="1"/>
</dbReference>
<keyword evidence="4" id="KW-0597">Phosphoprotein</keyword>
<keyword evidence="5" id="KW-0808">Transferase</keyword>
<evidence type="ECO:0000256" key="4">
    <source>
        <dbReference type="ARBA" id="ARBA00022553"/>
    </source>
</evidence>
<dbReference type="SUPFAM" id="SSF158472">
    <property type="entry name" value="HAMP domain-like"/>
    <property type="match status" value="1"/>
</dbReference>
<feature type="domain" description="HAMP" evidence="13">
    <location>
        <begin position="187"/>
        <end position="240"/>
    </location>
</feature>
<evidence type="ECO:0000256" key="9">
    <source>
        <dbReference type="ARBA" id="ARBA00023012"/>
    </source>
</evidence>
<name>A0A840A411_9CAUL</name>
<keyword evidence="15" id="KW-1185">Reference proteome</keyword>
<comment type="catalytic activity">
    <reaction evidence="1">
        <text>ATP + protein L-histidine = ADP + protein N-phospho-L-histidine.</text>
        <dbReference type="EC" id="2.7.13.3"/>
    </reaction>
</comment>
<evidence type="ECO:0000256" key="3">
    <source>
        <dbReference type="ARBA" id="ARBA00012438"/>
    </source>
</evidence>
<evidence type="ECO:0000259" key="13">
    <source>
        <dbReference type="PROSITE" id="PS50885"/>
    </source>
</evidence>
<keyword evidence="7 14" id="KW-0418">Kinase</keyword>
<dbReference type="InterPro" id="IPR003594">
    <property type="entry name" value="HATPase_dom"/>
</dbReference>
<gene>
    <name evidence="14" type="ORF">GGQ61_003136</name>
</gene>
<dbReference type="Gene3D" id="6.10.340.10">
    <property type="match status" value="1"/>
</dbReference>
<evidence type="ECO:0000256" key="1">
    <source>
        <dbReference type="ARBA" id="ARBA00000085"/>
    </source>
</evidence>
<evidence type="ECO:0000256" key="6">
    <source>
        <dbReference type="ARBA" id="ARBA00022692"/>
    </source>
</evidence>
<dbReference type="SMART" id="SM00304">
    <property type="entry name" value="HAMP"/>
    <property type="match status" value="1"/>
</dbReference>
<dbReference type="CDD" id="cd00082">
    <property type="entry name" value="HisKA"/>
    <property type="match status" value="1"/>
</dbReference>
<evidence type="ECO:0000256" key="5">
    <source>
        <dbReference type="ARBA" id="ARBA00022679"/>
    </source>
</evidence>
<dbReference type="PANTHER" id="PTHR45436">
    <property type="entry name" value="SENSOR HISTIDINE KINASE YKOH"/>
    <property type="match status" value="1"/>
</dbReference>
<dbReference type="PRINTS" id="PR00344">
    <property type="entry name" value="BCTRLSENSOR"/>
</dbReference>
<evidence type="ECO:0000313" key="15">
    <source>
        <dbReference type="Proteomes" id="UP000530564"/>
    </source>
</evidence>
<dbReference type="EMBL" id="JACIDK010000004">
    <property type="protein sequence ID" value="MBB3892403.1"/>
    <property type="molecule type" value="Genomic_DNA"/>
</dbReference>
<reference evidence="14 15" key="1">
    <citation type="submission" date="2020-08" db="EMBL/GenBank/DDBJ databases">
        <title>Genomic Encyclopedia of Type Strains, Phase IV (KMG-IV): sequencing the most valuable type-strain genomes for metagenomic binning, comparative biology and taxonomic classification.</title>
        <authorList>
            <person name="Goeker M."/>
        </authorList>
    </citation>
    <scope>NUCLEOTIDE SEQUENCE [LARGE SCALE GENOMIC DNA]</scope>
    <source>
        <strain evidence="14 15">DSM 21793</strain>
    </source>
</reference>
<dbReference type="AlphaFoldDB" id="A0A840A411"/>
<dbReference type="PROSITE" id="PS50109">
    <property type="entry name" value="HIS_KIN"/>
    <property type="match status" value="1"/>
</dbReference>
<dbReference type="InterPro" id="IPR003661">
    <property type="entry name" value="HisK_dim/P_dom"/>
</dbReference>
<keyword evidence="6 11" id="KW-0812">Transmembrane</keyword>
<evidence type="ECO:0000313" key="14">
    <source>
        <dbReference type="EMBL" id="MBB3892403.1"/>
    </source>
</evidence>
<dbReference type="InterPro" id="IPR003660">
    <property type="entry name" value="HAMP_dom"/>
</dbReference>
<comment type="subcellular location">
    <subcellularLocation>
        <location evidence="2">Membrane</location>
    </subcellularLocation>
</comment>
<dbReference type="PANTHER" id="PTHR45436:SF8">
    <property type="entry name" value="HISTIDINE KINASE"/>
    <property type="match status" value="1"/>
</dbReference>
<dbReference type="PROSITE" id="PS50885">
    <property type="entry name" value="HAMP"/>
    <property type="match status" value="1"/>
</dbReference>
<dbReference type="InterPro" id="IPR004358">
    <property type="entry name" value="Sig_transdc_His_kin-like_C"/>
</dbReference>
<dbReference type="InterPro" id="IPR005467">
    <property type="entry name" value="His_kinase_dom"/>
</dbReference>